<feature type="transmembrane region" description="Helical" evidence="1">
    <location>
        <begin position="91"/>
        <end position="110"/>
    </location>
</feature>
<keyword evidence="1" id="KW-0812">Transmembrane</keyword>
<sequence length="111" mass="12203">MAWGCTCQNKIPDCPPYEWPVTVAECQGRTKTCQAGCTDQATREICQNRCTHYFRCHQPGGMKSQLQVENPGQTPTYQLPNSVKRLSAAPVAFDIALTATIIMLATNLAVL</sequence>
<dbReference type="STRING" id="13706.A0A1X2H000"/>
<dbReference type="AlphaFoldDB" id="A0A1X2H000"/>
<gene>
    <name evidence="2" type="ORF">BCR43DRAFT_447903</name>
</gene>
<keyword evidence="3" id="KW-1185">Reference proteome</keyword>
<organism evidence="2 3">
    <name type="scientific">Syncephalastrum racemosum</name>
    <name type="common">Filamentous fungus</name>
    <dbReference type="NCBI Taxonomy" id="13706"/>
    <lineage>
        <taxon>Eukaryota</taxon>
        <taxon>Fungi</taxon>
        <taxon>Fungi incertae sedis</taxon>
        <taxon>Mucoromycota</taxon>
        <taxon>Mucoromycotina</taxon>
        <taxon>Mucoromycetes</taxon>
        <taxon>Mucorales</taxon>
        <taxon>Syncephalastraceae</taxon>
        <taxon>Syncephalastrum</taxon>
    </lineage>
</organism>
<proteinExistence type="predicted"/>
<dbReference type="InParanoid" id="A0A1X2H000"/>
<dbReference type="OMA" id="THYFRCH"/>
<evidence type="ECO:0000313" key="2">
    <source>
        <dbReference type="EMBL" id="ORY90032.1"/>
    </source>
</evidence>
<comment type="caution">
    <text evidence="2">The sequence shown here is derived from an EMBL/GenBank/DDBJ whole genome shotgun (WGS) entry which is preliminary data.</text>
</comment>
<accession>A0A1X2H000</accession>
<reference evidence="2 3" key="1">
    <citation type="submission" date="2016-07" db="EMBL/GenBank/DDBJ databases">
        <title>Pervasive Adenine N6-methylation of Active Genes in Fungi.</title>
        <authorList>
            <consortium name="DOE Joint Genome Institute"/>
            <person name="Mondo S.J."/>
            <person name="Dannebaum R.O."/>
            <person name="Kuo R.C."/>
            <person name="Labutti K."/>
            <person name="Haridas S."/>
            <person name="Kuo A."/>
            <person name="Salamov A."/>
            <person name="Ahrendt S.R."/>
            <person name="Lipzen A."/>
            <person name="Sullivan W."/>
            <person name="Andreopoulos W.B."/>
            <person name="Clum A."/>
            <person name="Lindquist E."/>
            <person name="Daum C."/>
            <person name="Ramamoorthy G.K."/>
            <person name="Gryganskyi A."/>
            <person name="Culley D."/>
            <person name="Magnuson J.K."/>
            <person name="James T.Y."/>
            <person name="O'Malley M.A."/>
            <person name="Stajich J.E."/>
            <person name="Spatafora J.W."/>
            <person name="Visel A."/>
            <person name="Grigoriev I.V."/>
        </authorList>
    </citation>
    <scope>NUCLEOTIDE SEQUENCE [LARGE SCALE GENOMIC DNA]</scope>
    <source>
        <strain evidence="2 3">NRRL 2496</strain>
    </source>
</reference>
<keyword evidence="1" id="KW-0472">Membrane</keyword>
<dbReference type="Proteomes" id="UP000242180">
    <property type="component" value="Unassembled WGS sequence"/>
</dbReference>
<dbReference type="EMBL" id="MCGN01000013">
    <property type="protein sequence ID" value="ORY90032.1"/>
    <property type="molecule type" value="Genomic_DNA"/>
</dbReference>
<keyword evidence="1" id="KW-1133">Transmembrane helix</keyword>
<name>A0A1X2H000_SYNRA</name>
<evidence type="ECO:0000256" key="1">
    <source>
        <dbReference type="SAM" id="Phobius"/>
    </source>
</evidence>
<evidence type="ECO:0000313" key="3">
    <source>
        <dbReference type="Proteomes" id="UP000242180"/>
    </source>
</evidence>
<dbReference type="OrthoDB" id="1708823at2759"/>
<protein>
    <submittedName>
        <fullName evidence="2">Uncharacterized protein</fullName>
    </submittedName>
</protein>